<name>A0AAV9KQX9_9SOLN</name>
<gene>
    <name evidence="2" type="ORF">R3W88_020916</name>
</gene>
<dbReference type="PANTHER" id="PTHR31672">
    <property type="entry name" value="BNACNNG10540D PROTEIN"/>
    <property type="match status" value="1"/>
</dbReference>
<dbReference type="InterPro" id="IPR050796">
    <property type="entry name" value="SCF_F-box_component"/>
</dbReference>
<dbReference type="InterPro" id="IPR017451">
    <property type="entry name" value="F-box-assoc_interact_dom"/>
</dbReference>
<organism evidence="2 3">
    <name type="scientific">Solanum pinnatisectum</name>
    <name type="common">tansyleaf nightshade</name>
    <dbReference type="NCBI Taxonomy" id="50273"/>
    <lineage>
        <taxon>Eukaryota</taxon>
        <taxon>Viridiplantae</taxon>
        <taxon>Streptophyta</taxon>
        <taxon>Embryophyta</taxon>
        <taxon>Tracheophyta</taxon>
        <taxon>Spermatophyta</taxon>
        <taxon>Magnoliopsida</taxon>
        <taxon>eudicotyledons</taxon>
        <taxon>Gunneridae</taxon>
        <taxon>Pentapetalae</taxon>
        <taxon>asterids</taxon>
        <taxon>lamiids</taxon>
        <taxon>Solanales</taxon>
        <taxon>Solanaceae</taxon>
        <taxon>Solanoideae</taxon>
        <taxon>Solaneae</taxon>
        <taxon>Solanum</taxon>
    </lineage>
</organism>
<protein>
    <recommendedName>
        <fullName evidence="1">F-box associated beta-propeller type 1 domain-containing protein</fullName>
    </recommendedName>
</protein>
<evidence type="ECO:0000259" key="1">
    <source>
        <dbReference type="Pfam" id="PF07734"/>
    </source>
</evidence>
<sequence length="254" mass="29371">MYRDSYLLWNPSTNESILLPNPELRQTYEDAFCSTYGFGYDSISDDYKILKIDNDGGNDFRPHSNILALKSGSWRKIDKHSCAFHNGLRPDDSLAFVCGAFHWISKDDLSNYFVILFNISNEVYGEISLPDGICNIPYMRLIKRVISVIDEMLCAYCTCQHIDGSTFKLWVMKDYGIKESWTQLFTIQERAACLYYIIPECMFADGDVLLMYSKGFSFGFRTFKGPFKLFPIYHGDHQRGFVYTESLIPLKLLI</sequence>
<dbReference type="NCBIfam" id="TIGR01640">
    <property type="entry name" value="F_box_assoc_1"/>
    <property type="match status" value="1"/>
</dbReference>
<reference evidence="2 3" key="1">
    <citation type="submission" date="2023-10" db="EMBL/GenBank/DDBJ databases">
        <title>Genome-Wide Identification Analysis in wild type Solanum Pinnatisectum Reveals Some Genes Defensing Phytophthora Infestans.</title>
        <authorList>
            <person name="Sun C."/>
        </authorList>
    </citation>
    <scope>NUCLEOTIDE SEQUENCE [LARGE SCALE GENOMIC DNA]</scope>
    <source>
        <strain evidence="2">LQN</strain>
        <tissue evidence="2">Leaf</tissue>
    </source>
</reference>
<keyword evidence="3" id="KW-1185">Reference proteome</keyword>
<dbReference type="InterPro" id="IPR006527">
    <property type="entry name" value="F-box-assoc_dom_typ1"/>
</dbReference>
<proteinExistence type="predicted"/>
<feature type="domain" description="F-box associated beta-propeller type 1" evidence="1">
    <location>
        <begin position="5"/>
        <end position="206"/>
    </location>
</feature>
<comment type="caution">
    <text evidence="2">The sequence shown here is derived from an EMBL/GenBank/DDBJ whole genome shotgun (WGS) entry which is preliminary data.</text>
</comment>
<dbReference type="Proteomes" id="UP001311915">
    <property type="component" value="Unassembled WGS sequence"/>
</dbReference>
<dbReference type="AlphaFoldDB" id="A0AAV9KQX9"/>
<dbReference type="PANTHER" id="PTHR31672:SF13">
    <property type="entry name" value="F-BOX PROTEIN CPR30-LIKE"/>
    <property type="match status" value="1"/>
</dbReference>
<dbReference type="Pfam" id="PF07734">
    <property type="entry name" value="FBA_1"/>
    <property type="match status" value="1"/>
</dbReference>
<evidence type="ECO:0000313" key="3">
    <source>
        <dbReference type="Proteomes" id="UP001311915"/>
    </source>
</evidence>
<accession>A0AAV9KQX9</accession>
<dbReference type="EMBL" id="JAWPEI010000010">
    <property type="protein sequence ID" value="KAK4715009.1"/>
    <property type="molecule type" value="Genomic_DNA"/>
</dbReference>
<evidence type="ECO:0000313" key="2">
    <source>
        <dbReference type="EMBL" id="KAK4715009.1"/>
    </source>
</evidence>